<dbReference type="EMBL" id="CP025746">
    <property type="protein sequence ID" value="QAA34068.1"/>
    <property type="molecule type" value="Genomic_DNA"/>
</dbReference>
<dbReference type="OrthoDB" id="1929483at2"/>
<evidence type="ECO:0000313" key="1">
    <source>
        <dbReference type="EMBL" id="QAA34068.1"/>
    </source>
</evidence>
<name>A0A3R5X434_9CLOT</name>
<sequence length="182" mass="21656">MEYTLDLREINLDGDLLDIGKENYGIIYNLKKNMDDEISVDYYSDSKTLAEEEKVFYDGAVLFFTMGKIYTNSERRGIIKHVWDLVKNDGYLYIWDYDKKSKEIVNAKINVLLPGEKTKSFKYRDLNPINQLNIDLLKKVVESYFEIEKVDFYDKIYFVKAKRRERTADENIINRGKFKIHT</sequence>
<proteinExistence type="predicted"/>
<keyword evidence="2" id="KW-1185">Reference proteome</keyword>
<accession>A0A3R5X434</accession>
<evidence type="ECO:0000313" key="2">
    <source>
        <dbReference type="Proteomes" id="UP000286268"/>
    </source>
</evidence>
<dbReference type="Proteomes" id="UP000286268">
    <property type="component" value="Chromosome"/>
</dbReference>
<organism evidence="1 2">
    <name type="scientific">Clostridium manihotivorum</name>
    <dbReference type="NCBI Taxonomy" id="2320868"/>
    <lineage>
        <taxon>Bacteria</taxon>
        <taxon>Bacillati</taxon>
        <taxon>Bacillota</taxon>
        <taxon>Clostridia</taxon>
        <taxon>Eubacteriales</taxon>
        <taxon>Clostridiaceae</taxon>
        <taxon>Clostridium</taxon>
    </lineage>
</organism>
<protein>
    <recommendedName>
        <fullName evidence="3">Class I SAM-dependent methyltransferase</fullName>
    </recommendedName>
</protein>
<dbReference type="AlphaFoldDB" id="A0A3R5X434"/>
<reference evidence="1 2" key="1">
    <citation type="submission" date="2018-01" db="EMBL/GenBank/DDBJ databases">
        <title>Genome Sequencing and Assembly of Anaerobacter polyendosporus strain CT4.</title>
        <authorList>
            <person name="Tachaapaikoon C."/>
            <person name="Sutheeworapong S."/>
            <person name="Jenjaroenpun P."/>
            <person name="Wongsurawat T."/>
            <person name="Nookeaw I."/>
            <person name="Cheawchanlertfa P."/>
            <person name="Kosugi A."/>
            <person name="Cheevadhanarak S."/>
            <person name="Ratanakhanokchai K."/>
        </authorList>
    </citation>
    <scope>NUCLEOTIDE SEQUENCE [LARGE SCALE GENOMIC DNA]</scope>
    <source>
        <strain evidence="1 2">CT4</strain>
    </source>
</reference>
<dbReference type="KEGG" id="cmah:C1I91_21925"/>
<dbReference type="RefSeq" id="WP_128214790.1">
    <property type="nucleotide sequence ID" value="NZ_CP025746.1"/>
</dbReference>
<evidence type="ECO:0008006" key="3">
    <source>
        <dbReference type="Google" id="ProtNLM"/>
    </source>
</evidence>
<gene>
    <name evidence="1" type="ORF">C1I91_21925</name>
</gene>